<organism evidence="1">
    <name type="scientific">Alexandrium monilatum</name>
    <dbReference type="NCBI Taxonomy" id="311494"/>
    <lineage>
        <taxon>Eukaryota</taxon>
        <taxon>Sar</taxon>
        <taxon>Alveolata</taxon>
        <taxon>Dinophyceae</taxon>
        <taxon>Gonyaulacales</taxon>
        <taxon>Pyrocystaceae</taxon>
        <taxon>Alexandrium</taxon>
    </lineage>
</organism>
<dbReference type="EMBL" id="HBNR01018101">
    <property type="protein sequence ID" value="CAE4572347.1"/>
    <property type="molecule type" value="Transcribed_RNA"/>
</dbReference>
<accession>A0A7S4Q4P5</accession>
<evidence type="ECO:0000313" key="1">
    <source>
        <dbReference type="EMBL" id="CAE4572347.1"/>
    </source>
</evidence>
<dbReference type="AlphaFoldDB" id="A0A7S4Q4P5"/>
<reference evidence="1" key="1">
    <citation type="submission" date="2021-01" db="EMBL/GenBank/DDBJ databases">
        <authorList>
            <person name="Corre E."/>
            <person name="Pelletier E."/>
            <person name="Niang G."/>
            <person name="Scheremetjew M."/>
            <person name="Finn R."/>
            <person name="Kale V."/>
            <person name="Holt S."/>
            <person name="Cochrane G."/>
            <person name="Meng A."/>
            <person name="Brown T."/>
            <person name="Cohen L."/>
        </authorList>
    </citation>
    <scope>NUCLEOTIDE SEQUENCE</scope>
    <source>
        <strain evidence="1">CCMP3105</strain>
    </source>
</reference>
<proteinExistence type="predicted"/>
<protein>
    <submittedName>
        <fullName evidence="1">Uncharacterized protein</fullName>
    </submittedName>
</protein>
<name>A0A7S4Q4P5_9DINO</name>
<gene>
    <name evidence="1" type="ORF">AMON00008_LOCUS11966</name>
</gene>
<sequence>MADWESKAQALGLDEMCVQALSNVPSERAHQILNDLKSKTATTEIRNPSAFVSKACHESWDDKETLRRALEIDMWSTLLDDTAKEELQAVDPSCALSVLADVRQLGERVRNPSSYVCGTLRKRISEGKLMSAAGLGGGDASGYSAPHVPMMRNPVMMMGRSAPQAFSSQGDYYPDPSASSNWRMDNRTQEAPIHRWYGKPRQASEQTKLEIDALVAELAPDLDERAIGRVYHLGSTAEARKALESLAEAGDVRNKSAFINGIVAKRLSKMDSEPQQMTEEEQAAEADRTFEFESQLELIHSDLDDQAKVMLKEVQSKLGAAAGIQLLKELQAKKESGDIRNVSGFAMTMARTRLSGAQGSNQMYQHQGQMRQENSAEFEQALSKWTEELDERAVKMLQELAKQMGSAVAMNVLKELEVKVDKEEVRNISSFVFSMARQRLTQGTMDSNYTPSPAMLKNPFAVFPTVQSLKTGNSTQQPNPMMAQMMRTQFMPMPTAQMMMAQMMMANFAAPMAFAQAAQAKQMQQQKPRVHVPPGAATRSGTASLPWIQETLESYGLKGRLDEIVLERMLSAEPARILEILQDMTNRDQPVRNPSAFIQKSLKDYPEAGKRSAWNALGDSGDWGHQSKYARTDRDWFQDSYSSDDPFMKYSHLVSRMDEAAVNRLKGHHDQSRVRDILAEMAAKANDIRNPSAFVMRALNDPKQGGSLGPLY</sequence>